<evidence type="ECO:0000313" key="7">
    <source>
        <dbReference type="EMBL" id="ARX33331.1"/>
    </source>
</evidence>
<name>A0AAJ0YAS1_PROMI</name>
<evidence type="ECO:0000256" key="5">
    <source>
        <dbReference type="PROSITE-ProRule" id="PRU01240"/>
    </source>
</evidence>
<keyword evidence="2 7" id="KW-0645">Protease</keyword>
<dbReference type="Proteomes" id="UP001171165">
    <property type="component" value="Unassembled WGS sequence"/>
</dbReference>
<dbReference type="GO" id="GO:0006508">
    <property type="term" value="P:proteolysis"/>
    <property type="evidence" value="ECO:0007669"/>
    <property type="project" value="UniProtKB-KW"/>
</dbReference>
<dbReference type="Gene3D" id="3.40.50.200">
    <property type="entry name" value="Peptidase S8/S53 domain"/>
    <property type="match status" value="1"/>
</dbReference>
<dbReference type="GO" id="GO:0004252">
    <property type="term" value="F:serine-type endopeptidase activity"/>
    <property type="evidence" value="ECO:0007669"/>
    <property type="project" value="InterPro"/>
</dbReference>
<dbReference type="Proteomes" id="UP000195540">
    <property type="component" value="Chromosome"/>
</dbReference>
<evidence type="ECO:0000256" key="3">
    <source>
        <dbReference type="ARBA" id="ARBA00022801"/>
    </source>
</evidence>
<dbReference type="EMBL" id="CP021694">
    <property type="protein sequence ID" value="ARX33331.1"/>
    <property type="molecule type" value="Genomic_DNA"/>
</dbReference>
<protein>
    <submittedName>
        <fullName evidence="8">S8 family serine peptidase</fullName>
    </submittedName>
    <submittedName>
        <fullName evidence="7">Serine protease</fullName>
    </submittedName>
</protein>
<comment type="similarity">
    <text evidence="1 5">Belongs to the peptidase S8 family.</text>
</comment>
<keyword evidence="4" id="KW-0720">Serine protease</keyword>
<organism evidence="8 10">
    <name type="scientific">Proteus mirabilis</name>
    <dbReference type="NCBI Taxonomy" id="584"/>
    <lineage>
        <taxon>Bacteria</taxon>
        <taxon>Pseudomonadati</taxon>
        <taxon>Pseudomonadota</taxon>
        <taxon>Gammaproteobacteria</taxon>
        <taxon>Enterobacterales</taxon>
        <taxon>Morganellaceae</taxon>
        <taxon>Proteus</taxon>
    </lineage>
</organism>
<dbReference type="Pfam" id="PF00082">
    <property type="entry name" value="Peptidase_S8"/>
    <property type="match status" value="1"/>
</dbReference>
<proteinExistence type="inferred from homology"/>
<evidence type="ECO:0000313" key="10">
    <source>
        <dbReference type="Proteomes" id="UP001171165"/>
    </source>
</evidence>
<accession>A0AAJ0YAS1</accession>
<dbReference type="InterPro" id="IPR000209">
    <property type="entry name" value="Peptidase_S8/S53_dom"/>
</dbReference>
<dbReference type="CDD" id="cd04843">
    <property type="entry name" value="Peptidases_S8_11"/>
    <property type="match status" value="1"/>
</dbReference>
<evidence type="ECO:0000256" key="2">
    <source>
        <dbReference type="ARBA" id="ARBA00022670"/>
    </source>
</evidence>
<dbReference type="PROSITE" id="PS51892">
    <property type="entry name" value="SUBTILASE"/>
    <property type="match status" value="1"/>
</dbReference>
<reference evidence="7 9" key="1">
    <citation type="submission" date="2017-05" db="EMBL/GenBank/DDBJ databases">
        <title>Whole genome sequencing of Proteus mirabilis AR_0155.</title>
        <authorList>
            <person name="Conlan S."/>
            <person name="Thomas P.J."/>
            <person name="Mullikin J."/>
            <person name="Frank K.M."/>
            <person name="Segre J.A."/>
        </authorList>
    </citation>
    <scope>NUCLEOTIDE SEQUENCE [LARGE SCALE GENOMIC DNA]</scope>
    <source>
        <strain evidence="7 9">AR_0155</strain>
    </source>
</reference>
<gene>
    <name evidence="7" type="ORF">AM402_03935</name>
    <name evidence="8" type="ORF">PW210_002679</name>
</gene>
<comment type="caution">
    <text evidence="5">Lacks conserved residue(s) required for the propagation of feature annotation.</text>
</comment>
<dbReference type="PANTHER" id="PTHR43806">
    <property type="entry name" value="PEPTIDASE S8"/>
    <property type="match status" value="1"/>
</dbReference>
<reference evidence="8" key="2">
    <citation type="submission" date="2023-06" db="EMBL/GenBank/DDBJ databases">
        <authorList>
            <consortium name="Clinical and Environmental Microbiology Branch: Whole genome sequencing antimicrobial resistance pathogens in the healthcare setting"/>
        </authorList>
    </citation>
    <scope>NUCLEOTIDE SEQUENCE</scope>
    <source>
        <strain evidence="8">Microbial</strain>
    </source>
</reference>
<keyword evidence="3" id="KW-0378">Hydrolase</keyword>
<dbReference type="InterPro" id="IPR015500">
    <property type="entry name" value="Peptidase_S8_subtilisin-rel"/>
</dbReference>
<dbReference type="AlphaFoldDB" id="A0AAJ0YAS1"/>
<feature type="domain" description="Peptidase S8/S53" evidence="6">
    <location>
        <begin position="166"/>
        <end position="422"/>
    </location>
</feature>
<evidence type="ECO:0000259" key="6">
    <source>
        <dbReference type="Pfam" id="PF00082"/>
    </source>
</evidence>
<evidence type="ECO:0000313" key="9">
    <source>
        <dbReference type="Proteomes" id="UP000195540"/>
    </source>
</evidence>
<dbReference type="InterPro" id="IPR050131">
    <property type="entry name" value="Peptidase_S8_subtilisin-like"/>
</dbReference>
<dbReference type="SUPFAM" id="SSF52743">
    <property type="entry name" value="Subtilisin-like"/>
    <property type="match status" value="1"/>
</dbReference>
<dbReference type="KEGG" id="pvl:AOB99_14920"/>
<evidence type="ECO:0000256" key="4">
    <source>
        <dbReference type="ARBA" id="ARBA00022825"/>
    </source>
</evidence>
<dbReference type="InterPro" id="IPR034073">
    <property type="entry name" value="Subtilisin_DY-like_dom"/>
</dbReference>
<dbReference type="PANTHER" id="PTHR43806:SF11">
    <property type="entry name" value="CEREVISIN-RELATED"/>
    <property type="match status" value="1"/>
</dbReference>
<dbReference type="PRINTS" id="PR00723">
    <property type="entry name" value="SUBTILISIN"/>
</dbReference>
<evidence type="ECO:0000313" key="8">
    <source>
        <dbReference type="EMBL" id="EKW9776836.1"/>
    </source>
</evidence>
<dbReference type="InterPro" id="IPR036852">
    <property type="entry name" value="Peptidase_S8/S53_dom_sf"/>
</dbReference>
<evidence type="ECO:0000256" key="1">
    <source>
        <dbReference type="ARBA" id="ARBA00011073"/>
    </source>
</evidence>
<sequence>MLKNLRYKTKVKIKNRKGALVMNIERKILVKLKNIHSLDQNKKLLRSGYHNQYNTFLSNISFVPVLSSSQLPPKNHLSLTSNHLNDYYYLNLPNDNTYTLDEIIKILKQHPDIEYVQKIPKLPVQPPNITPDLTRHQHYLKTPKIKSNEITGLGIIDAWNKNAYGQGIQVADIEWDFDLSHPDLLANNITPLFPLTEKTDQADHGTAVAGLIMGKKDGKGITGLAYKLDMFYAISELSSGRIEAIIASKQKLHAGDIVLYEMQTVCEHHAYVPADYEMHIWEATRTLTEAGIIVIMAAGNGGVDLDLPFYDSYRQRSDNHSIRVGAGSPYTLNRLPFSTHGSPIHVQAWGEDVTTAGYGDLFHGDGNNKYTANFSGTSSACALVAGAAAVIQSWYKDKTNTVLTPIEMRELLIKTGTYPSLNEKIGPLPNVNNAILHLKNLIQYN</sequence>
<dbReference type="EMBL" id="ABKSPD020000009">
    <property type="protein sequence ID" value="EKW9776836.1"/>
    <property type="molecule type" value="Genomic_DNA"/>
</dbReference>